<dbReference type="AlphaFoldDB" id="A0A1N7IKR0"/>
<protein>
    <recommendedName>
        <fullName evidence="4">CHRD domain-containing protein</fullName>
    </recommendedName>
</protein>
<evidence type="ECO:0000313" key="2">
    <source>
        <dbReference type="EMBL" id="SIS37679.1"/>
    </source>
</evidence>
<feature type="chain" id="PRO_5012817329" description="CHRD domain-containing protein" evidence="1">
    <location>
        <begin position="25"/>
        <end position="97"/>
    </location>
</feature>
<reference evidence="3" key="1">
    <citation type="submission" date="2017-01" db="EMBL/GenBank/DDBJ databases">
        <authorList>
            <person name="Varghese N."/>
            <person name="Submissions S."/>
        </authorList>
    </citation>
    <scope>NUCLEOTIDE SEQUENCE [LARGE SCALE GENOMIC DNA]</scope>
    <source>
        <strain evidence="3">DSM 17126</strain>
    </source>
</reference>
<sequence>MIKTLGGSTLLTLLLCLPTLNTNAQIKISNSSGIINSESLLHLESSTNDRGFLLTRIALQATNTAAPLTSHIAGMIVFNTATAGTVPNDVNSRVILQ</sequence>
<evidence type="ECO:0000313" key="3">
    <source>
        <dbReference type="Proteomes" id="UP000186373"/>
    </source>
</evidence>
<organism evidence="2 3">
    <name type="scientific">Chryseobacterium shigense</name>
    <dbReference type="NCBI Taxonomy" id="297244"/>
    <lineage>
        <taxon>Bacteria</taxon>
        <taxon>Pseudomonadati</taxon>
        <taxon>Bacteroidota</taxon>
        <taxon>Flavobacteriia</taxon>
        <taxon>Flavobacteriales</taxon>
        <taxon>Weeksellaceae</taxon>
        <taxon>Chryseobacterium group</taxon>
        <taxon>Chryseobacterium</taxon>
    </lineage>
</organism>
<keyword evidence="3" id="KW-1185">Reference proteome</keyword>
<accession>A0A1N7IKR0</accession>
<dbReference type="Proteomes" id="UP000186373">
    <property type="component" value="Unassembled WGS sequence"/>
</dbReference>
<feature type="signal peptide" evidence="1">
    <location>
        <begin position="1"/>
        <end position="24"/>
    </location>
</feature>
<dbReference type="RefSeq" id="WP_076508147.1">
    <property type="nucleotide sequence ID" value="NZ_FTNY01000004.1"/>
</dbReference>
<evidence type="ECO:0008006" key="4">
    <source>
        <dbReference type="Google" id="ProtNLM"/>
    </source>
</evidence>
<dbReference type="EMBL" id="FTNY01000004">
    <property type="protein sequence ID" value="SIS37679.1"/>
    <property type="molecule type" value="Genomic_DNA"/>
</dbReference>
<keyword evidence="1" id="KW-0732">Signal</keyword>
<name>A0A1N7IKR0_9FLAO</name>
<gene>
    <name evidence="2" type="ORF">SAMN05421639_104143</name>
</gene>
<evidence type="ECO:0000256" key="1">
    <source>
        <dbReference type="SAM" id="SignalP"/>
    </source>
</evidence>
<proteinExistence type="predicted"/>